<protein>
    <submittedName>
        <fullName evidence="2">Uncharacterized protein</fullName>
    </submittedName>
</protein>
<accession>A0A395HHS0</accession>
<dbReference type="AlphaFoldDB" id="A0A395HHS0"/>
<dbReference type="EMBL" id="KZ824341">
    <property type="protein sequence ID" value="RAL07053.1"/>
    <property type="molecule type" value="Genomic_DNA"/>
</dbReference>
<feature type="compositionally biased region" description="Basic residues" evidence="1">
    <location>
        <begin position="44"/>
        <end position="66"/>
    </location>
</feature>
<dbReference type="Proteomes" id="UP000248961">
    <property type="component" value="Unassembled WGS sequence"/>
</dbReference>
<name>A0A395HHS0_ASPHC</name>
<dbReference type="VEuPathDB" id="FungiDB:BO97DRAFT_429653"/>
<evidence type="ECO:0000313" key="2">
    <source>
        <dbReference type="EMBL" id="RAL07053.1"/>
    </source>
</evidence>
<feature type="compositionally biased region" description="Low complexity" evidence="1">
    <location>
        <begin position="19"/>
        <end position="36"/>
    </location>
</feature>
<feature type="region of interest" description="Disordered" evidence="1">
    <location>
        <begin position="1"/>
        <end position="68"/>
    </location>
</feature>
<evidence type="ECO:0000256" key="1">
    <source>
        <dbReference type="SAM" id="MobiDB-lite"/>
    </source>
</evidence>
<keyword evidence="3" id="KW-1185">Reference proteome</keyword>
<evidence type="ECO:0000313" key="3">
    <source>
        <dbReference type="Proteomes" id="UP000248961"/>
    </source>
</evidence>
<dbReference type="RefSeq" id="XP_025546207.1">
    <property type="nucleotide sequence ID" value="XM_025697375.1"/>
</dbReference>
<organism evidence="2 3">
    <name type="scientific">Aspergillus homomorphus (strain CBS 101889)</name>
    <dbReference type="NCBI Taxonomy" id="1450537"/>
    <lineage>
        <taxon>Eukaryota</taxon>
        <taxon>Fungi</taxon>
        <taxon>Dikarya</taxon>
        <taxon>Ascomycota</taxon>
        <taxon>Pezizomycotina</taxon>
        <taxon>Eurotiomycetes</taxon>
        <taxon>Eurotiomycetidae</taxon>
        <taxon>Eurotiales</taxon>
        <taxon>Aspergillaceae</taxon>
        <taxon>Aspergillus</taxon>
        <taxon>Aspergillus subgen. Circumdati</taxon>
    </lineage>
</organism>
<sequence length="145" mass="16730">MERKPESMTAAPAPVPHASNEPRNPSSSSSSSSSYSPSPPSSSSHHRRRYRHHQYHHHNHPRHRTSHPYQNHQATTHLITPTAPITKLTVRGIPLRAMAWPISERHLRRIFSSRRRQQPHKPAAFFGAISCGSRHVRLYRELRVR</sequence>
<proteinExistence type="predicted"/>
<gene>
    <name evidence="2" type="ORF">BO97DRAFT_429653</name>
</gene>
<dbReference type="GeneID" id="37201664"/>
<reference evidence="2 3" key="1">
    <citation type="submission" date="2018-02" db="EMBL/GenBank/DDBJ databases">
        <title>The genomes of Aspergillus section Nigri reveals drivers in fungal speciation.</title>
        <authorList>
            <consortium name="DOE Joint Genome Institute"/>
            <person name="Vesth T.C."/>
            <person name="Nybo J."/>
            <person name="Theobald S."/>
            <person name="Brandl J."/>
            <person name="Frisvad J.C."/>
            <person name="Nielsen K.F."/>
            <person name="Lyhne E.K."/>
            <person name="Kogle M.E."/>
            <person name="Kuo A."/>
            <person name="Riley R."/>
            <person name="Clum A."/>
            <person name="Nolan M."/>
            <person name="Lipzen A."/>
            <person name="Salamov A."/>
            <person name="Henrissat B."/>
            <person name="Wiebenga A."/>
            <person name="De vries R.P."/>
            <person name="Grigoriev I.V."/>
            <person name="Mortensen U.H."/>
            <person name="Andersen M.R."/>
            <person name="Baker S.E."/>
        </authorList>
    </citation>
    <scope>NUCLEOTIDE SEQUENCE [LARGE SCALE GENOMIC DNA]</scope>
    <source>
        <strain evidence="2 3">CBS 101889</strain>
    </source>
</reference>